<feature type="transmembrane region" description="Helical" evidence="1">
    <location>
        <begin position="302"/>
        <end position="325"/>
    </location>
</feature>
<evidence type="ECO:0000313" key="3">
    <source>
        <dbReference type="Proteomes" id="UP000570474"/>
    </source>
</evidence>
<dbReference type="RefSeq" id="WP_168871189.1">
    <property type="nucleotide sequence ID" value="NZ_JABAIA010000001.1"/>
</dbReference>
<name>A0A847RQV7_9BACT</name>
<accession>A0A847RQV7</accession>
<reference evidence="2 3" key="1">
    <citation type="submission" date="2020-04" db="EMBL/GenBank/DDBJ databases">
        <authorList>
            <person name="Yin C."/>
        </authorList>
    </citation>
    <scope>NUCLEOTIDE SEQUENCE [LARGE SCALE GENOMIC DNA]</scope>
    <source>
        <strain evidence="2 3">Ae27</strain>
    </source>
</reference>
<dbReference type="InterPro" id="IPR049458">
    <property type="entry name" value="EpsG-like"/>
</dbReference>
<keyword evidence="3" id="KW-1185">Reference proteome</keyword>
<protein>
    <submittedName>
        <fullName evidence="2">EpsG family protein</fullName>
    </submittedName>
</protein>
<feature type="transmembrane region" description="Helical" evidence="1">
    <location>
        <begin position="82"/>
        <end position="101"/>
    </location>
</feature>
<dbReference type="AlphaFoldDB" id="A0A847RQV7"/>
<dbReference type="Pfam" id="PF14897">
    <property type="entry name" value="EpsG"/>
    <property type="match status" value="1"/>
</dbReference>
<feature type="transmembrane region" description="Helical" evidence="1">
    <location>
        <begin position="260"/>
        <end position="281"/>
    </location>
</feature>
<dbReference type="EMBL" id="JABAIA010000001">
    <property type="protein sequence ID" value="NLR65292.1"/>
    <property type="molecule type" value="Genomic_DNA"/>
</dbReference>
<organism evidence="2 3">
    <name type="scientific">Chitinophaga varians</name>
    <dbReference type="NCBI Taxonomy" id="2202339"/>
    <lineage>
        <taxon>Bacteria</taxon>
        <taxon>Pseudomonadati</taxon>
        <taxon>Bacteroidota</taxon>
        <taxon>Chitinophagia</taxon>
        <taxon>Chitinophagales</taxon>
        <taxon>Chitinophagaceae</taxon>
        <taxon>Chitinophaga</taxon>
    </lineage>
</organism>
<gene>
    <name evidence="2" type="ORF">HGH92_13315</name>
</gene>
<keyword evidence="1" id="KW-1133">Transmembrane helix</keyword>
<dbReference type="Proteomes" id="UP000570474">
    <property type="component" value="Unassembled WGS sequence"/>
</dbReference>
<feature type="transmembrane region" description="Helical" evidence="1">
    <location>
        <begin position="12"/>
        <end position="33"/>
    </location>
</feature>
<feature type="transmembrane region" description="Helical" evidence="1">
    <location>
        <begin position="155"/>
        <end position="180"/>
    </location>
</feature>
<keyword evidence="1" id="KW-0812">Transmembrane</keyword>
<evidence type="ECO:0000256" key="1">
    <source>
        <dbReference type="SAM" id="Phobius"/>
    </source>
</evidence>
<feature type="transmembrane region" description="Helical" evidence="1">
    <location>
        <begin position="229"/>
        <end position="248"/>
    </location>
</feature>
<evidence type="ECO:0000313" key="2">
    <source>
        <dbReference type="EMBL" id="NLR65292.1"/>
    </source>
</evidence>
<feature type="transmembrane region" description="Helical" evidence="1">
    <location>
        <begin position="131"/>
        <end position="148"/>
    </location>
</feature>
<feature type="transmembrane region" description="Helical" evidence="1">
    <location>
        <begin position="186"/>
        <end position="208"/>
    </location>
</feature>
<comment type="caution">
    <text evidence="2">The sequence shown here is derived from an EMBL/GenBank/DDBJ whole genome shotgun (WGS) entry which is preliminary data.</text>
</comment>
<sequence length="331" mass="38338">MAKVQVIRWKELASYIFFLFVSLFLAVLISYLVPFGRDFLNYDDFYYAVSSGNASLGEGDRFEFGFKLLAKLGALIVPYKTASFWLLVVWGSLYIKSVVFYHFASRRFLKAFIFFLFYLASFLFVFELNQLRAAIAIGLGYFAFYKFVNGKHWTAYFCFFLAFSFHYSSIVFGISFFAYLLVKRGYLYLLIGIITGIGLMSRLGLSVIETLNPLAQEYKENAAEVEFGIRSLSVLFPLVYFIYHIIFIKREPGENVAMIMFLYVGLIFSLMMSSIPVYAIRILELTEVSCLIITMNRRFKTIFDYGSLFLLLVIVLHKFIAFVFVNPLFSF</sequence>
<feature type="transmembrane region" description="Helical" evidence="1">
    <location>
        <begin position="108"/>
        <end position="125"/>
    </location>
</feature>
<proteinExistence type="predicted"/>
<keyword evidence="1" id="KW-0472">Membrane</keyword>